<accession>A0ABX0K220</accession>
<organism evidence="6 7">
    <name type="scientific">Acetobacter conturbans</name>
    <dbReference type="NCBI Taxonomy" id="1737472"/>
    <lineage>
        <taxon>Bacteria</taxon>
        <taxon>Pseudomonadati</taxon>
        <taxon>Pseudomonadota</taxon>
        <taxon>Alphaproteobacteria</taxon>
        <taxon>Acetobacterales</taxon>
        <taxon>Acetobacteraceae</taxon>
        <taxon>Acetobacter</taxon>
    </lineage>
</organism>
<feature type="transmembrane region" description="Helical" evidence="5">
    <location>
        <begin position="288"/>
        <end position="311"/>
    </location>
</feature>
<feature type="transmembrane region" description="Helical" evidence="5">
    <location>
        <begin position="75"/>
        <end position="93"/>
    </location>
</feature>
<dbReference type="InterPro" id="IPR036259">
    <property type="entry name" value="MFS_trans_sf"/>
</dbReference>
<dbReference type="Proteomes" id="UP000631653">
    <property type="component" value="Unassembled WGS sequence"/>
</dbReference>
<dbReference type="PANTHER" id="PTHR23514">
    <property type="entry name" value="BYPASS OF STOP CODON PROTEIN 6"/>
    <property type="match status" value="1"/>
</dbReference>
<dbReference type="Pfam" id="PF07690">
    <property type="entry name" value="MFS_1"/>
    <property type="match status" value="1"/>
</dbReference>
<dbReference type="InterPro" id="IPR051788">
    <property type="entry name" value="MFS_Transporter"/>
</dbReference>
<feature type="transmembrane region" description="Helical" evidence="5">
    <location>
        <begin position="12"/>
        <end position="31"/>
    </location>
</feature>
<feature type="transmembrane region" description="Helical" evidence="5">
    <location>
        <begin position="323"/>
        <end position="349"/>
    </location>
</feature>
<keyword evidence="2 5" id="KW-0812">Transmembrane</keyword>
<dbReference type="EMBL" id="WOSY01000009">
    <property type="protein sequence ID" value="NHN89149.1"/>
    <property type="molecule type" value="Genomic_DNA"/>
</dbReference>
<evidence type="ECO:0000256" key="5">
    <source>
        <dbReference type="SAM" id="Phobius"/>
    </source>
</evidence>
<dbReference type="Gene3D" id="1.20.1250.20">
    <property type="entry name" value="MFS general substrate transporter like domains"/>
    <property type="match status" value="2"/>
</dbReference>
<comment type="subcellular location">
    <subcellularLocation>
        <location evidence="1">Membrane</location>
        <topology evidence="1">Multi-pass membrane protein</topology>
    </subcellularLocation>
</comment>
<dbReference type="CDD" id="cd17393">
    <property type="entry name" value="MFS_MosC_like"/>
    <property type="match status" value="1"/>
</dbReference>
<keyword evidence="4 5" id="KW-0472">Membrane</keyword>
<evidence type="ECO:0000313" key="7">
    <source>
        <dbReference type="Proteomes" id="UP000631653"/>
    </source>
</evidence>
<feature type="transmembrane region" description="Helical" evidence="5">
    <location>
        <begin position="43"/>
        <end position="63"/>
    </location>
</feature>
<evidence type="ECO:0000256" key="4">
    <source>
        <dbReference type="ARBA" id="ARBA00023136"/>
    </source>
</evidence>
<proteinExistence type="predicted"/>
<keyword evidence="3 5" id="KW-1133">Transmembrane helix</keyword>
<comment type="caution">
    <text evidence="6">The sequence shown here is derived from an EMBL/GenBank/DDBJ whole genome shotgun (WGS) entry which is preliminary data.</text>
</comment>
<dbReference type="PANTHER" id="PTHR23514:SF13">
    <property type="entry name" value="INNER MEMBRANE PROTEIN YBJJ"/>
    <property type="match status" value="1"/>
</dbReference>
<sequence>MAASDFARARVATRLTFFASGFAPAGWAPLVPYARQALHADDATMGLLLLCLGLGSLGAMLLTTPLNAKFGSRPVIIAGCIGAGLFLPCLSIAHSNLTLALSLLCFGASIGSLDVTMNVHAAEVEKLSARNLMSGFHALYSIGGFAGASMMTFLLSQHMGPLKSALVCAVIVLVATALAGPGLLQQKGAHEATLFVIPRGIVRVIAALTAIIFLVEGAVLDWGALFATQFGLVSVTMGGLGYTLFAIAMTAGRLTGDRVTAHVGNIATLVGGSVLTIAGFAILQMAPFAMMAMSGFALIGFGASNIVPVLIRCTSVQTVMPSGLAITAVTSVGYAGVLIGPAGVGFVAHALGLRIAFWILAALMLLIPLCARRICSR</sequence>
<reference evidence="6 7" key="1">
    <citation type="journal article" date="2020" name="Int. J. Syst. Evol. Microbiol.">
        <title>Novel acetic acid bacteria from cider fermentations: Acetobacter conturbans sp. nov. and Acetobacter fallax sp. nov.</title>
        <authorList>
            <person name="Sombolestani A.S."/>
            <person name="Cleenwerck I."/>
            <person name="Cnockaert M."/>
            <person name="Borremans W."/>
            <person name="Wieme A.D."/>
            <person name="De Vuyst L."/>
            <person name="Vandamme P."/>
        </authorList>
    </citation>
    <scope>NUCLEOTIDE SEQUENCE [LARGE SCALE GENOMIC DNA]</scope>
    <source>
        <strain evidence="6 7">LMG 1627</strain>
    </source>
</reference>
<dbReference type="InterPro" id="IPR011701">
    <property type="entry name" value="MFS"/>
</dbReference>
<dbReference type="SUPFAM" id="SSF103473">
    <property type="entry name" value="MFS general substrate transporter"/>
    <property type="match status" value="1"/>
</dbReference>
<protein>
    <submittedName>
        <fullName evidence="6">MFS transporter</fullName>
    </submittedName>
</protein>
<gene>
    <name evidence="6" type="ORF">GOB81_10985</name>
</gene>
<evidence type="ECO:0000256" key="1">
    <source>
        <dbReference type="ARBA" id="ARBA00004141"/>
    </source>
</evidence>
<name>A0ABX0K220_9PROT</name>
<feature type="transmembrane region" description="Helical" evidence="5">
    <location>
        <begin position="162"/>
        <end position="184"/>
    </location>
</feature>
<dbReference type="RefSeq" id="WP_173570459.1">
    <property type="nucleotide sequence ID" value="NZ_WOSY01000009.1"/>
</dbReference>
<evidence type="ECO:0000256" key="3">
    <source>
        <dbReference type="ARBA" id="ARBA00022989"/>
    </source>
</evidence>
<feature type="transmembrane region" description="Helical" evidence="5">
    <location>
        <begin position="196"/>
        <end position="215"/>
    </location>
</feature>
<keyword evidence="7" id="KW-1185">Reference proteome</keyword>
<feature type="transmembrane region" description="Helical" evidence="5">
    <location>
        <begin position="263"/>
        <end position="282"/>
    </location>
</feature>
<evidence type="ECO:0000313" key="6">
    <source>
        <dbReference type="EMBL" id="NHN89149.1"/>
    </source>
</evidence>
<feature type="transmembrane region" description="Helical" evidence="5">
    <location>
        <begin position="138"/>
        <end position="156"/>
    </location>
</feature>
<feature type="transmembrane region" description="Helical" evidence="5">
    <location>
        <begin position="355"/>
        <end position="375"/>
    </location>
</feature>
<evidence type="ECO:0000256" key="2">
    <source>
        <dbReference type="ARBA" id="ARBA00022692"/>
    </source>
</evidence>
<feature type="transmembrane region" description="Helical" evidence="5">
    <location>
        <begin position="99"/>
        <end position="117"/>
    </location>
</feature>
<feature type="transmembrane region" description="Helical" evidence="5">
    <location>
        <begin position="227"/>
        <end position="251"/>
    </location>
</feature>